<dbReference type="InterPro" id="IPR001539">
    <property type="entry name" value="Peptidase_U32"/>
</dbReference>
<accession>A0A8J8MEZ2</accession>
<dbReference type="PROSITE" id="PS01276">
    <property type="entry name" value="PEPTIDASE_U32"/>
    <property type="match status" value="1"/>
</dbReference>
<reference evidence="2 3" key="1">
    <citation type="submission" date="2020-07" db="EMBL/GenBank/DDBJ databases">
        <title>Vallitalea guaymasensis genome.</title>
        <authorList>
            <person name="Postec A."/>
        </authorList>
    </citation>
    <scope>NUCLEOTIDE SEQUENCE [LARGE SCALE GENOMIC DNA]</scope>
    <source>
        <strain evidence="2 3">Ra1766G1</strain>
    </source>
</reference>
<feature type="domain" description="Peptidase U32 collagenase" evidence="1">
    <location>
        <begin position="382"/>
        <end position="497"/>
    </location>
</feature>
<dbReference type="InterPro" id="IPR051454">
    <property type="entry name" value="RNA/ubiquinone_mod_enzymes"/>
</dbReference>
<name>A0A8J8MEZ2_9FIRM</name>
<dbReference type="InterPro" id="IPR020988">
    <property type="entry name" value="Pept_U32_collagenase"/>
</dbReference>
<evidence type="ECO:0000259" key="1">
    <source>
        <dbReference type="Pfam" id="PF12392"/>
    </source>
</evidence>
<gene>
    <name evidence="2" type="ORF">HYG85_23310</name>
</gene>
<sequence>MNDKPELLSPAGSFESMIAAINAGCDAVYVGGKQFSARAYASNFDTEELIKAIKYCHLRGVKIYVTVNTLFKDKEIEELINYINIIYEAGVDALIIQDFGICKLIRDRFRDLEIHASTQMTIHNLQGVKYLNELGFKRVVLSRESSLKEIKYITSNTDTEIECFIHGALCYSYSGQCLMSSILGGRSGNRGRCAGTCRLPYALYEKDEKMNHSGGKYLLSPKDIATIDLLPELINAGITSFKIEGRMKSPEYVASVTSVYRKYIDRYYENPNGYNVDKRDMELLLEIYNRGGFSTGYYNNKSDIMSMKKPNNQGAYIGKVTNVNKKSRTIEIKLNGKVNKGDKLEIWTGNEPFPSVTIKKPSDSANITLKDYNKYILPGNLVYRVKNKQTYDDIGNNIIKVNKKLEVEGNLKVNEGKVIELELNYNNFNIRESGCIAEKAKNQSLTQERIIKQIKKTGDFPFELVMKNVNIDDNIFIPISEINKLRRNALENLEQMILDSYRREPKKLPDYKIDKKTVKMPKCNVNVLIRNMEQLEAIKDFNVKDIYIESELIEIEDIKRMIDMCRNYNANIFIALPRIFDETIQKRYMTKYKQMEKLDIKGYLIRTYGEMYLLKGTNKQIIIDYNMNIINNETISAWKKEGASRITLSPELHNREISDLDTSQSEIMVYGYLPLMVSKQCVVNNTSNNKKLCYNNKKYYLKDRYGKKFLVDRRCINCINVIYNSSPLILLDQLDKVNDLGISNLRLEFTSESKEQIVKIMKLFFSIICNVKQYDRESILDNLGVEEFNRGHFLRGIE</sequence>
<dbReference type="AlphaFoldDB" id="A0A8J8MEZ2"/>
<dbReference type="Proteomes" id="UP000677305">
    <property type="component" value="Chromosome"/>
</dbReference>
<proteinExistence type="predicted"/>
<evidence type="ECO:0000313" key="3">
    <source>
        <dbReference type="Proteomes" id="UP000677305"/>
    </source>
</evidence>
<evidence type="ECO:0000313" key="2">
    <source>
        <dbReference type="EMBL" id="QUH31696.1"/>
    </source>
</evidence>
<dbReference type="InterPro" id="IPR011060">
    <property type="entry name" value="RibuloseP-bd_barrel"/>
</dbReference>
<keyword evidence="3" id="KW-1185">Reference proteome</keyword>
<dbReference type="PANTHER" id="PTHR30217">
    <property type="entry name" value="PEPTIDASE U32 FAMILY"/>
    <property type="match status" value="1"/>
</dbReference>
<dbReference type="Pfam" id="PF12392">
    <property type="entry name" value="DUF3656"/>
    <property type="match status" value="1"/>
</dbReference>
<dbReference type="EMBL" id="CP058561">
    <property type="protein sequence ID" value="QUH31696.1"/>
    <property type="molecule type" value="Genomic_DNA"/>
</dbReference>
<dbReference type="Pfam" id="PF01136">
    <property type="entry name" value="Peptidase_U32"/>
    <property type="match status" value="2"/>
</dbReference>
<dbReference type="RefSeq" id="WP_212691653.1">
    <property type="nucleotide sequence ID" value="NZ_CP058561.1"/>
</dbReference>
<dbReference type="PANTHER" id="PTHR30217:SF10">
    <property type="entry name" value="23S RRNA 5-HYDROXYCYTIDINE C2501 SYNTHASE"/>
    <property type="match status" value="1"/>
</dbReference>
<dbReference type="KEGG" id="vgu:HYG85_23310"/>
<protein>
    <submittedName>
        <fullName evidence="2">U32 family peptidase</fullName>
    </submittedName>
</protein>
<organism evidence="2 3">
    <name type="scientific">Vallitalea guaymasensis</name>
    <dbReference type="NCBI Taxonomy" id="1185412"/>
    <lineage>
        <taxon>Bacteria</taxon>
        <taxon>Bacillati</taxon>
        <taxon>Bacillota</taxon>
        <taxon>Clostridia</taxon>
        <taxon>Lachnospirales</taxon>
        <taxon>Vallitaleaceae</taxon>
        <taxon>Vallitalea</taxon>
    </lineage>
</organism>
<dbReference type="SUPFAM" id="SSF51366">
    <property type="entry name" value="Ribulose-phoshate binding barrel"/>
    <property type="match status" value="1"/>
</dbReference>